<dbReference type="NCBIfam" id="NF004676">
    <property type="entry name" value="PRK06019.1-2"/>
    <property type="match status" value="1"/>
</dbReference>
<evidence type="ECO:0000256" key="5">
    <source>
        <dbReference type="HAMAP-Rule" id="MF_01928"/>
    </source>
</evidence>
<feature type="binding site" evidence="5">
    <location>
        <position position="213"/>
    </location>
    <ligand>
        <name>ATP</name>
        <dbReference type="ChEBI" id="CHEBI:30616"/>
    </ligand>
</feature>
<dbReference type="InterPro" id="IPR003135">
    <property type="entry name" value="ATP-grasp_carboxylate-amine"/>
</dbReference>
<evidence type="ECO:0000256" key="6">
    <source>
        <dbReference type="RuleBase" id="RU361200"/>
    </source>
</evidence>
<feature type="binding site" evidence="5">
    <location>
        <begin position="182"/>
        <end position="185"/>
    </location>
    <ligand>
        <name>ATP</name>
        <dbReference type="ChEBI" id="CHEBI:30616"/>
    </ligand>
</feature>
<dbReference type="GO" id="GO:0006189">
    <property type="term" value="P:'de novo' IMP biosynthetic process"/>
    <property type="evidence" value="ECO:0007669"/>
    <property type="project" value="UniProtKB-UniRule"/>
</dbReference>
<dbReference type="UniPathway" id="UPA00074">
    <property type="reaction ID" value="UER00942"/>
</dbReference>
<sequence length="381" mass="40859">MSGVILPGSTIGIFGGGQLGRMAAIAAKRMGYRVIVLDPTPDCPAGQVADEEIIAPYSDVEAAKVLAQRCAVVTAEFENVPAATLEAIEQFVPVRPSSGVLRIAQNRIAEKTFLARHGFPVPQFRPVRNAEELRQAVDAIGCPAVLKTAVGGYDGKGQVRLDHPDAAEKAWQALGCGDCVLEEFVPLEREVSVIVARNLNGDESVYPVAENTHANHILDTSVMPARIPAALAKQAQELALAIAQVLGVVGLLCVEMFVAMDGRLLVNELAPRPHNSGHQTFDAAVTSQFEQLVRAICNLPLGSTELYRPAAIANLLGDLWQNSQPNWVAVLELADVKLHLYGKAEARPGRKMGHLTATGATPDEALQKVLTARRRLTQRAM</sequence>
<dbReference type="NCBIfam" id="NF004675">
    <property type="entry name" value="PRK06019.1-1"/>
    <property type="match status" value="1"/>
</dbReference>
<dbReference type="PANTHER" id="PTHR11609">
    <property type="entry name" value="PURINE BIOSYNTHESIS PROTEIN 6/7, PUR6/7"/>
    <property type="match status" value="1"/>
</dbReference>
<dbReference type="PROSITE" id="PS50975">
    <property type="entry name" value="ATP_GRASP"/>
    <property type="match status" value="1"/>
</dbReference>
<dbReference type="NCBIfam" id="NF004677">
    <property type="entry name" value="PRK06019.1-3"/>
    <property type="match status" value="1"/>
</dbReference>
<comment type="subunit">
    <text evidence="5 6">Homodimer.</text>
</comment>
<protein>
    <recommendedName>
        <fullName evidence="5 6">N5-carboxyaminoimidazole ribonucleotide synthase</fullName>
        <shortName evidence="5 6">N5-CAIR synthase</shortName>
        <ecNumber evidence="5 6">6.3.4.18</ecNumber>
    </recommendedName>
    <alternativeName>
        <fullName evidence="5 6">5-(carboxyamino)imidazole ribonucleotide synthetase</fullName>
    </alternativeName>
</protein>
<dbReference type="InterPro" id="IPR013815">
    <property type="entry name" value="ATP_grasp_subdomain_1"/>
</dbReference>
<dbReference type="InterPro" id="IPR005875">
    <property type="entry name" value="PurK"/>
</dbReference>
<dbReference type="SUPFAM" id="SSF52440">
    <property type="entry name" value="PreATP-grasp domain"/>
    <property type="match status" value="1"/>
</dbReference>
<name>A0A2H5XCZ8_9BACT</name>
<dbReference type="InterPro" id="IPR016185">
    <property type="entry name" value="PreATP-grasp_dom_sf"/>
</dbReference>
<keyword evidence="2 5" id="KW-0547">Nucleotide-binding</keyword>
<dbReference type="InterPro" id="IPR040686">
    <property type="entry name" value="PurK_C"/>
</dbReference>
<evidence type="ECO:0000313" key="9">
    <source>
        <dbReference type="Proteomes" id="UP000236173"/>
    </source>
</evidence>
<proteinExistence type="inferred from homology"/>
<feature type="binding site" evidence="5">
    <location>
        <position position="190"/>
    </location>
    <ligand>
        <name>ATP</name>
        <dbReference type="ChEBI" id="CHEBI:30616"/>
    </ligand>
</feature>
<dbReference type="GO" id="GO:0046872">
    <property type="term" value="F:metal ion binding"/>
    <property type="evidence" value="ECO:0007669"/>
    <property type="project" value="InterPro"/>
</dbReference>
<dbReference type="AlphaFoldDB" id="A0A2H5XCZ8"/>
<evidence type="ECO:0000256" key="3">
    <source>
        <dbReference type="ARBA" id="ARBA00022755"/>
    </source>
</evidence>
<evidence type="ECO:0000313" key="8">
    <source>
        <dbReference type="EMBL" id="GBC99045.1"/>
    </source>
</evidence>
<feature type="domain" description="ATP-grasp" evidence="7">
    <location>
        <begin position="111"/>
        <end position="297"/>
    </location>
</feature>
<dbReference type="Gene3D" id="3.40.50.20">
    <property type="match status" value="1"/>
</dbReference>
<dbReference type="Gene3D" id="3.30.1490.20">
    <property type="entry name" value="ATP-grasp fold, A domain"/>
    <property type="match status" value="1"/>
</dbReference>
<dbReference type="SUPFAM" id="SSF51246">
    <property type="entry name" value="Rudiment single hybrid motif"/>
    <property type="match status" value="1"/>
</dbReference>
<comment type="caution">
    <text evidence="8">The sequence shown here is derived from an EMBL/GenBank/DDBJ whole genome shotgun (WGS) entry which is preliminary data.</text>
</comment>
<dbReference type="Pfam" id="PF17769">
    <property type="entry name" value="PurK_C"/>
    <property type="match status" value="1"/>
</dbReference>
<dbReference type="FunFam" id="3.30.470.20:FF:000029">
    <property type="entry name" value="N5-carboxyaminoimidazole ribonucleotide synthase"/>
    <property type="match status" value="1"/>
</dbReference>
<dbReference type="GO" id="GO:0005829">
    <property type="term" value="C:cytosol"/>
    <property type="evidence" value="ECO:0007669"/>
    <property type="project" value="TreeGrafter"/>
</dbReference>
<comment type="pathway">
    <text evidence="5 6">Purine metabolism; IMP biosynthesis via de novo pathway; 5-amino-1-(5-phospho-D-ribosyl)imidazole-4-carboxylate from 5-amino-1-(5-phospho-D-ribosyl)imidazole (N5-CAIR route): step 1/2.</text>
</comment>
<dbReference type="EC" id="6.3.4.18" evidence="5 6"/>
<comment type="function">
    <text evidence="6">Catalyzes the ATP-dependent conversion of 5-aminoimidazole ribonucleotide (AIR) and HCO(3)- to N5-carboxyaminoimidazole ribonucleotide (N5-CAIR).</text>
</comment>
<evidence type="ECO:0000256" key="2">
    <source>
        <dbReference type="ARBA" id="ARBA00022741"/>
    </source>
</evidence>
<dbReference type="InterPro" id="IPR011761">
    <property type="entry name" value="ATP-grasp"/>
</dbReference>
<feature type="binding site" evidence="5">
    <location>
        <begin position="267"/>
        <end position="268"/>
    </location>
    <ligand>
        <name>ATP</name>
        <dbReference type="ChEBI" id="CHEBI:30616"/>
    </ligand>
</feature>
<dbReference type="FunFam" id="3.40.50.20:FF:000016">
    <property type="entry name" value="N5-carboxyaminoimidazole ribonucleotide synthase"/>
    <property type="match status" value="1"/>
</dbReference>
<dbReference type="SUPFAM" id="SSF56059">
    <property type="entry name" value="Glutathione synthetase ATP-binding domain-like"/>
    <property type="match status" value="1"/>
</dbReference>
<organism evidence="8 9">
    <name type="scientific">Candidatus Fervidibacter japonicus</name>
    <dbReference type="NCBI Taxonomy" id="2035412"/>
    <lineage>
        <taxon>Bacteria</taxon>
        <taxon>Candidatus Fervidibacterota</taxon>
        <taxon>Candidatus Fervidibacter</taxon>
    </lineage>
</organism>
<gene>
    <name evidence="5 6 8" type="primary">purK</name>
    <name evidence="8" type="ORF">HRbin17_01566</name>
</gene>
<comment type="function">
    <text evidence="5">Catalyzes the ATP-dependent conversion of 5-aminoimidazole ribonucleotide (AIR) and HCO(3)(-) to N5-carboxyaminoimidazole ribonucleotide (N5-CAIR).</text>
</comment>
<feature type="binding site" evidence="5">
    <location>
        <position position="107"/>
    </location>
    <ligand>
        <name>ATP</name>
        <dbReference type="ChEBI" id="CHEBI:30616"/>
    </ligand>
</feature>
<dbReference type="GO" id="GO:0004638">
    <property type="term" value="F:phosphoribosylaminoimidazole carboxylase activity"/>
    <property type="evidence" value="ECO:0007669"/>
    <property type="project" value="InterPro"/>
</dbReference>
<feature type="binding site" evidence="5">
    <location>
        <begin position="152"/>
        <end position="158"/>
    </location>
    <ligand>
        <name>ATP</name>
        <dbReference type="ChEBI" id="CHEBI:30616"/>
    </ligand>
</feature>
<dbReference type="NCBIfam" id="NF004679">
    <property type="entry name" value="PRK06019.1-5"/>
    <property type="match status" value="1"/>
</dbReference>
<feature type="binding site" evidence="5">
    <location>
        <position position="147"/>
    </location>
    <ligand>
        <name>ATP</name>
        <dbReference type="ChEBI" id="CHEBI:30616"/>
    </ligand>
</feature>
<dbReference type="Pfam" id="PF22660">
    <property type="entry name" value="RS_preATP-grasp-like"/>
    <property type="match status" value="1"/>
</dbReference>
<dbReference type="Proteomes" id="UP000236173">
    <property type="component" value="Unassembled WGS sequence"/>
</dbReference>
<keyword evidence="4 5" id="KW-0067">ATP-binding</keyword>
<keyword evidence="1 5" id="KW-0436">Ligase</keyword>
<dbReference type="PANTHER" id="PTHR11609:SF5">
    <property type="entry name" value="PHOSPHORIBOSYLAMINOIMIDAZOLE CARBOXYLASE"/>
    <property type="match status" value="1"/>
</dbReference>
<dbReference type="Pfam" id="PF02222">
    <property type="entry name" value="ATP-grasp"/>
    <property type="match status" value="1"/>
</dbReference>
<accession>A0A2H5XCZ8</accession>
<dbReference type="NCBIfam" id="TIGR01161">
    <property type="entry name" value="purK"/>
    <property type="match status" value="1"/>
</dbReference>
<dbReference type="FunFam" id="3.30.1490.20:FF:000015">
    <property type="entry name" value="N5-carboxyaminoimidazole ribonucleotide synthase"/>
    <property type="match status" value="1"/>
</dbReference>
<dbReference type="EMBL" id="BEHT01000019">
    <property type="protein sequence ID" value="GBC99045.1"/>
    <property type="molecule type" value="Genomic_DNA"/>
</dbReference>
<comment type="similarity">
    <text evidence="5 6">Belongs to the PurK/PurT family.</text>
</comment>
<dbReference type="GO" id="GO:0034028">
    <property type="term" value="F:5-(carboxyamino)imidazole ribonucleotide synthase activity"/>
    <property type="evidence" value="ECO:0007669"/>
    <property type="project" value="UniProtKB-UniRule"/>
</dbReference>
<dbReference type="Gene3D" id="3.30.470.20">
    <property type="entry name" value="ATP-grasp fold, B domain"/>
    <property type="match status" value="1"/>
</dbReference>
<keyword evidence="3 5" id="KW-0658">Purine biosynthesis</keyword>
<reference evidence="9" key="1">
    <citation type="submission" date="2017-09" db="EMBL/GenBank/DDBJ databases">
        <title>Metaegenomics of thermophilic ammonia-oxidizing enrichment culture.</title>
        <authorList>
            <person name="Kato S."/>
            <person name="Suzuki K."/>
        </authorList>
    </citation>
    <scope>NUCLEOTIDE SEQUENCE [LARGE SCALE GENOMIC DNA]</scope>
</reference>
<evidence type="ECO:0000256" key="1">
    <source>
        <dbReference type="ARBA" id="ARBA00022598"/>
    </source>
</evidence>
<dbReference type="InterPro" id="IPR011054">
    <property type="entry name" value="Rudment_hybrid_motif"/>
</dbReference>
<dbReference type="InterPro" id="IPR054350">
    <property type="entry name" value="PurT/PurK_preATP-grasp"/>
</dbReference>
<dbReference type="GO" id="GO:0005524">
    <property type="term" value="F:ATP binding"/>
    <property type="evidence" value="ECO:0007669"/>
    <property type="project" value="UniProtKB-UniRule"/>
</dbReference>
<evidence type="ECO:0000259" key="7">
    <source>
        <dbReference type="PROSITE" id="PS50975"/>
    </source>
</evidence>
<dbReference type="HAMAP" id="MF_01928">
    <property type="entry name" value="PurK"/>
    <property type="match status" value="1"/>
</dbReference>
<evidence type="ECO:0000256" key="4">
    <source>
        <dbReference type="ARBA" id="ARBA00022840"/>
    </source>
</evidence>
<comment type="catalytic activity">
    <reaction evidence="5 6">
        <text>5-amino-1-(5-phospho-beta-D-ribosyl)imidazole + hydrogencarbonate + ATP = 5-carboxyamino-1-(5-phospho-D-ribosyl)imidazole + ADP + phosphate + 2 H(+)</text>
        <dbReference type="Rhea" id="RHEA:19317"/>
        <dbReference type="ChEBI" id="CHEBI:15378"/>
        <dbReference type="ChEBI" id="CHEBI:17544"/>
        <dbReference type="ChEBI" id="CHEBI:30616"/>
        <dbReference type="ChEBI" id="CHEBI:43474"/>
        <dbReference type="ChEBI" id="CHEBI:58730"/>
        <dbReference type="ChEBI" id="CHEBI:137981"/>
        <dbReference type="ChEBI" id="CHEBI:456216"/>
        <dbReference type="EC" id="6.3.4.18"/>
    </reaction>
</comment>